<accession>A0A2S0RBW5</accession>
<dbReference type="InterPro" id="IPR034660">
    <property type="entry name" value="DinB/YfiT-like"/>
</dbReference>
<dbReference type="GO" id="GO:0046872">
    <property type="term" value="F:metal ion binding"/>
    <property type="evidence" value="ECO:0007669"/>
    <property type="project" value="UniProtKB-KW"/>
</dbReference>
<evidence type="ECO:0000256" key="3">
    <source>
        <dbReference type="PIRSR" id="PIRSR607837-1"/>
    </source>
</evidence>
<dbReference type="RefSeq" id="WP_108369681.1">
    <property type="nucleotide sequence ID" value="NZ_CP028811.1"/>
</dbReference>
<name>A0A2S0RBW5_9FLAO</name>
<dbReference type="EMBL" id="CP028811">
    <property type="protein sequence ID" value="AWA29095.1"/>
    <property type="molecule type" value="Genomic_DNA"/>
</dbReference>
<evidence type="ECO:0000313" key="5">
    <source>
        <dbReference type="Proteomes" id="UP000244193"/>
    </source>
</evidence>
<evidence type="ECO:0000313" key="4">
    <source>
        <dbReference type="EMBL" id="AWA29095.1"/>
    </source>
</evidence>
<feature type="binding site" evidence="3">
    <location>
        <position position="141"/>
    </location>
    <ligand>
        <name>a divalent metal cation</name>
        <dbReference type="ChEBI" id="CHEBI:60240"/>
    </ligand>
</feature>
<dbReference type="Pfam" id="PF05163">
    <property type="entry name" value="DinB"/>
    <property type="match status" value="1"/>
</dbReference>
<dbReference type="InterPro" id="IPR007837">
    <property type="entry name" value="DinB"/>
</dbReference>
<keyword evidence="5" id="KW-1185">Reference proteome</keyword>
<dbReference type="Gene3D" id="1.20.120.450">
    <property type="entry name" value="dinb family like domain"/>
    <property type="match status" value="1"/>
</dbReference>
<evidence type="ECO:0000256" key="1">
    <source>
        <dbReference type="ARBA" id="ARBA00008635"/>
    </source>
</evidence>
<comment type="similarity">
    <text evidence="1">Belongs to the DinB family.</text>
</comment>
<sequence>MNATATATEQIISPSQLLAHWQGHRSLTRRVIEAFPEKEFFEYSIGGMRTASQLVLELLAIGAPAMKAIVERDEKPYTEAGNALTTKALFLQQWDADTDAINTYFAQVPTEDFGKTFNLFGQYNSPIIHSILYFIDNEIHHRGQLYVYLRGLGVEPPFFWER</sequence>
<dbReference type="SUPFAM" id="SSF109854">
    <property type="entry name" value="DinB/YfiT-like putative metalloenzymes"/>
    <property type="match status" value="1"/>
</dbReference>
<organism evidence="4 5">
    <name type="scientific">Flavobacterium magnum</name>
    <dbReference type="NCBI Taxonomy" id="2162713"/>
    <lineage>
        <taxon>Bacteria</taxon>
        <taxon>Pseudomonadati</taxon>
        <taxon>Bacteroidota</taxon>
        <taxon>Flavobacteriia</taxon>
        <taxon>Flavobacteriales</taxon>
        <taxon>Flavobacteriaceae</taxon>
        <taxon>Flavobacterium</taxon>
    </lineage>
</organism>
<dbReference type="KEGG" id="fmg:HYN48_02780"/>
<protein>
    <submittedName>
        <fullName evidence="4">Damage-inducible protein DinB</fullName>
    </submittedName>
</protein>
<proteinExistence type="inferred from homology"/>
<dbReference type="Proteomes" id="UP000244193">
    <property type="component" value="Chromosome"/>
</dbReference>
<keyword evidence="2 3" id="KW-0479">Metal-binding</keyword>
<evidence type="ECO:0000256" key="2">
    <source>
        <dbReference type="ARBA" id="ARBA00022723"/>
    </source>
</evidence>
<dbReference type="OrthoDB" id="119432at2"/>
<gene>
    <name evidence="4" type="ORF">HYN48_02780</name>
</gene>
<dbReference type="AlphaFoldDB" id="A0A2S0RBW5"/>
<reference evidence="4 5" key="1">
    <citation type="submission" date="2018-04" db="EMBL/GenBank/DDBJ databases">
        <title>Genome sequencing of Flavobacterium sp. HYN0048.</title>
        <authorList>
            <person name="Yi H."/>
            <person name="Baek C."/>
        </authorList>
    </citation>
    <scope>NUCLEOTIDE SEQUENCE [LARGE SCALE GENOMIC DNA]</scope>
    <source>
        <strain evidence="4 5">HYN0048</strain>
    </source>
</reference>